<feature type="domain" description="Outer membrane lipoprotein BamD-like" evidence="3">
    <location>
        <begin position="166"/>
        <end position="287"/>
    </location>
</feature>
<name>A0ABN6PPC0_9BURK</name>
<dbReference type="Proteomes" id="UP001057498">
    <property type="component" value="Chromosome"/>
</dbReference>
<dbReference type="Gene3D" id="1.25.40.10">
    <property type="entry name" value="Tetratricopeptide repeat domain"/>
    <property type="match status" value="1"/>
</dbReference>
<comment type="function">
    <text evidence="2">Mediates coordination of peptidoglycan synthesis and outer membrane constriction during cell division.</text>
</comment>
<protein>
    <recommendedName>
        <fullName evidence="2">Cell division coordinator CpoB</fullName>
    </recommendedName>
</protein>
<dbReference type="RefSeq" id="WP_251973490.1">
    <property type="nucleotide sequence ID" value="NZ_AP025730.1"/>
</dbReference>
<dbReference type="InterPro" id="IPR014162">
    <property type="entry name" value="CpoB_C"/>
</dbReference>
<accession>A0ABN6PPC0</accession>
<keyword evidence="2" id="KW-0132">Cell division</keyword>
<reference evidence="4" key="1">
    <citation type="submission" date="2022-04" db="EMBL/GenBank/DDBJ databases">
        <title>Whole genome sequence of Sphaerotilus sp. FB-5.</title>
        <authorList>
            <person name="Takeda M."/>
            <person name="Narihara S."/>
            <person name="Akimoto M."/>
            <person name="Akimoto R."/>
            <person name="Nishiyashiki S."/>
            <person name="Murakami T."/>
        </authorList>
    </citation>
    <scope>NUCLEOTIDE SEQUENCE</scope>
    <source>
        <strain evidence="4">FB-5</strain>
    </source>
</reference>
<evidence type="ECO:0000313" key="5">
    <source>
        <dbReference type="Proteomes" id="UP001057498"/>
    </source>
</evidence>
<dbReference type="SUPFAM" id="SSF48452">
    <property type="entry name" value="TPR-like"/>
    <property type="match status" value="1"/>
</dbReference>
<comment type="subcellular location">
    <subcellularLocation>
        <location evidence="2">Periplasm</location>
    </subcellularLocation>
</comment>
<keyword evidence="5" id="KW-1185">Reference proteome</keyword>
<dbReference type="InterPro" id="IPR011990">
    <property type="entry name" value="TPR-like_helical_dom_sf"/>
</dbReference>
<comment type="similarity">
    <text evidence="2">Belongs to the CpoB family.</text>
</comment>
<sequence length="287" mass="31418">MKNAVSVAAGGSRRAGLSRPGPVLALAVALALAGLGTWSSPARAGLFDDEEARKAILDLRRSIDQNQQESQRQHAARQAEYTEQLNLLKRSLLDLNNQLEQLRGELAKLRGQEEQTGNATRDVARDVAELQRRQKDTLAALEERLRRLEPQKVSLDGREVVVESIEKKSYDEAITTLRKGEFARAADALQGFQQRFPASAYGGHVQYWLGNAQYGKGDVKAAAVTFRALVSGSPEHPRAAEALLALANCQVELKDAKAARRTLEELVKSYPNSDAAVAGKERLAQLK</sequence>
<gene>
    <name evidence="2" type="primary">cpoB</name>
    <name evidence="4" type="ORF">CATMQ487_24270</name>
</gene>
<keyword evidence="2" id="KW-0175">Coiled coil</keyword>
<keyword evidence="2" id="KW-0131">Cell cycle</keyword>
<evidence type="ECO:0000256" key="2">
    <source>
        <dbReference type="HAMAP-Rule" id="MF_02066"/>
    </source>
</evidence>
<keyword evidence="1 2" id="KW-0732">Signal</keyword>
<evidence type="ECO:0000259" key="3">
    <source>
        <dbReference type="Pfam" id="PF13525"/>
    </source>
</evidence>
<organism evidence="4 5">
    <name type="scientific">Sphaerotilus microaerophilus</name>
    <dbReference type="NCBI Taxonomy" id="2914710"/>
    <lineage>
        <taxon>Bacteria</taxon>
        <taxon>Pseudomonadati</taxon>
        <taxon>Pseudomonadota</taxon>
        <taxon>Betaproteobacteria</taxon>
        <taxon>Burkholderiales</taxon>
        <taxon>Sphaerotilaceae</taxon>
        <taxon>Sphaerotilus</taxon>
    </lineage>
</organism>
<dbReference type="Pfam" id="PF13525">
    <property type="entry name" value="YfiO"/>
    <property type="match status" value="1"/>
</dbReference>
<dbReference type="HAMAP" id="MF_02066">
    <property type="entry name" value="CpoB"/>
    <property type="match status" value="1"/>
</dbReference>
<dbReference type="InterPro" id="IPR034706">
    <property type="entry name" value="CpoB"/>
</dbReference>
<keyword evidence="2" id="KW-0574">Periplasm</keyword>
<feature type="coiled-coil region" evidence="2">
    <location>
        <begin position="78"/>
        <end position="119"/>
    </location>
</feature>
<evidence type="ECO:0000256" key="1">
    <source>
        <dbReference type="ARBA" id="ARBA00022729"/>
    </source>
</evidence>
<dbReference type="NCBIfam" id="TIGR02795">
    <property type="entry name" value="tol_pal_ybgF"/>
    <property type="match status" value="1"/>
</dbReference>
<dbReference type="InterPro" id="IPR039565">
    <property type="entry name" value="BamD-like"/>
</dbReference>
<dbReference type="EMBL" id="AP025730">
    <property type="protein sequence ID" value="BDI05457.1"/>
    <property type="molecule type" value="Genomic_DNA"/>
</dbReference>
<evidence type="ECO:0000313" key="4">
    <source>
        <dbReference type="EMBL" id="BDI05457.1"/>
    </source>
</evidence>
<proteinExistence type="inferred from homology"/>